<protein>
    <submittedName>
        <fullName evidence="2">E4</fullName>
    </submittedName>
</protein>
<organism evidence="2">
    <name type="scientific">Human papillomavirus</name>
    <dbReference type="NCBI Taxonomy" id="10566"/>
    <lineage>
        <taxon>Viruses</taxon>
        <taxon>Monodnaviria</taxon>
        <taxon>Shotokuvirae</taxon>
        <taxon>Cossaviricota</taxon>
        <taxon>Papovaviricetes</taxon>
        <taxon>Zurhausenvirales</taxon>
        <taxon>Papillomaviridae</taxon>
    </lineage>
</organism>
<reference evidence="2" key="1">
    <citation type="submission" date="2020-07" db="EMBL/GenBank/DDBJ databases">
        <authorList>
            <person name="Wienecke-Baldacchino K A."/>
        </authorList>
    </citation>
    <scope>NUCLEOTIDE SEQUENCE</scope>
    <source>
        <strain evidence="2">LNS6514701_HPV226</strain>
    </source>
</reference>
<gene>
    <name evidence="2" type="primary">E4</name>
</gene>
<name>A0A7G2A8Y1_9PAPI</name>
<dbReference type="EMBL" id="LR861990">
    <property type="protein sequence ID" value="CAD1813943.1"/>
    <property type="molecule type" value="Genomic_DNA"/>
</dbReference>
<evidence type="ECO:0000256" key="1">
    <source>
        <dbReference type="SAM" id="MobiDB-lite"/>
    </source>
</evidence>
<proteinExistence type="predicted"/>
<evidence type="ECO:0000313" key="2">
    <source>
        <dbReference type="EMBL" id="CAD1813943.1"/>
    </source>
</evidence>
<accession>A0A7G2A8Y1</accession>
<feature type="compositionally biased region" description="Pro residues" evidence="1">
    <location>
        <begin position="45"/>
        <end position="55"/>
    </location>
</feature>
<sequence>MLLAPHYGQWTRGLQDLLKPPVPEPVPVKGHHGERPRGIDGPQVRAPPPRPPKATPLPTVYEDEEEKENIDPHGPGGDQGLLPCLLRQWEKDIDWLINTIHHDLQGYKMRLGIPQS</sequence>
<feature type="region of interest" description="Disordered" evidence="1">
    <location>
        <begin position="13"/>
        <end position="79"/>
    </location>
</feature>